<evidence type="ECO:0000313" key="4">
    <source>
        <dbReference type="EMBL" id="OMJ73905.1"/>
    </source>
</evidence>
<comment type="caution">
    <text evidence="4">The sequence shown here is derived from an EMBL/GenBank/DDBJ whole genome shotgun (WGS) entry which is preliminary data.</text>
</comment>
<keyword evidence="5" id="KW-1185">Reference proteome</keyword>
<dbReference type="OrthoDB" id="305936at2759"/>
<reference evidence="4 5" key="1">
    <citation type="submission" date="2016-11" db="EMBL/GenBank/DDBJ databases">
        <title>The macronuclear genome of Stentor coeruleus: a giant cell with tiny introns.</title>
        <authorList>
            <person name="Slabodnick M."/>
            <person name="Ruby J.G."/>
            <person name="Reiff S.B."/>
            <person name="Swart E.C."/>
            <person name="Gosai S."/>
            <person name="Prabakaran S."/>
            <person name="Witkowska E."/>
            <person name="Larue G.E."/>
            <person name="Fisher S."/>
            <person name="Freeman R.M."/>
            <person name="Gunawardena J."/>
            <person name="Chu W."/>
            <person name="Stover N.A."/>
            <person name="Gregory B.D."/>
            <person name="Nowacki M."/>
            <person name="Derisi J."/>
            <person name="Roy S.W."/>
            <person name="Marshall W.F."/>
            <person name="Sood P."/>
        </authorList>
    </citation>
    <scope>NUCLEOTIDE SEQUENCE [LARGE SCALE GENOMIC DNA]</scope>
    <source>
        <strain evidence="4">WM001</strain>
    </source>
</reference>
<gene>
    <name evidence="4" type="ORF">SteCoe_27285</name>
</gene>
<dbReference type="SUPFAM" id="SSF58038">
    <property type="entry name" value="SNARE fusion complex"/>
    <property type="match status" value="1"/>
</dbReference>
<feature type="transmembrane region" description="Helical" evidence="2">
    <location>
        <begin position="252"/>
        <end position="273"/>
    </location>
</feature>
<keyword evidence="1" id="KW-0175">Coiled coil</keyword>
<dbReference type="AlphaFoldDB" id="A0A1R2BB51"/>
<dbReference type="InterPro" id="IPR000727">
    <property type="entry name" value="T_SNARE_dom"/>
</dbReference>
<dbReference type="Gene3D" id="1.20.5.110">
    <property type="match status" value="1"/>
</dbReference>
<keyword evidence="2" id="KW-1133">Transmembrane helix</keyword>
<accession>A0A1R2BB51</accession>
<dbReference type="Proteomes" id="UP000187209">
    <property type="component" value="Unassembled WGS sequence"/>
</dbReference>
<name>A0A1R2BB51_9CILI</name>
<evidence type="ECO:0000256" key="1">
    <source>
        <dbReference type="SAM" id="Coils"/>
    </source>
</evidence>
<dbReference type="EMBL" id="MPUH01000787">
    <property type="protein sequence ID" value="OMJ73905.1"/>
    <property type="molecule type" value="Genomic_DNA"/>
</dbReference>
<evidence type="ECO:0000256" key="2">
    <source>
        <dbReference type="SAM" id="Phobius"/>
    </source>
</evidence>
<keyword evidence="2" id="KW-0812">Transmembrane</keyword>
<organism evidence="4 5">
    <name type="scientific">Stentor coeruleus</name>
    <dbReference type="NCBI Taxonomy" id="5963"/>
    <lineage>
        <taxon>Eukaryota</taxon>
        <taxon>Sar</taxon>
        <taxon>Alveolata</taxon>
        <taxon>Ciliophora</taxon>
        <taxon>Postciliodesmatophora</taxon>
        <taxon>Heterotrichea</taxon>
        <taxon>Heterotrichida</taxon>
        <taxon>Stentoridae</taxon>
        <taxon>Stentor</taxon>
    </lineage>
</organism>
<feature type="coiled-coil region" evidence="1">
    <location>
        <begin position="40"/>
        <end position="99"/>
    </location>
</feature>
<protein>
    <recommendedName>
        <fullName evidence="3">t-SNARE coiled-coil homology domain-containing protein</fullName>
    </recommendedName>
</protein>
<feature type="domain" description="T-SNARE coiled-coil homology" evidence="3">
    <location>
        <begin position="180"/>
        <end position="242"/>
    </location>
</feature>
<dbReference type="CDD" id="cd15841">
    <property type="entry name" value="SNARE_Qc"/>
    <property type="match status" value="1"/>
</dbReference>
<keyword evidence="2" id="KW-0472">Membrane</keyword>
<evidence type="ECO:0000259" key="3">
    <source>
        <dbReference type="PROSITE" id="PS50192"/>
    </source>
</evidence>
<evidence type="ECO:0000313" key="5">
    <source>
        <dbReference type="Proteomes" id="UP000187209"/>
    </source>
</evidence>
<dbReference type="PROSITE" id="PS50192">
    <property type="entry name" value="T_SNARE"/>
    <property type="match status" value="1"/>
</dbReference>
<proteinExistence type="predicted"/>
<sequence length="275" mass="31794">MSKVDILLRRIQKIHNELGGSMADAGVNTKDKFATMRFSIEEKLHSIEATQEEKKRALESNHQDSPVIIKLKYKILLLIKEADHELVELYKVIEEQKEKPKIYSLIDLEAKDNKYRWLVKRLDDTKRAEDLGDMVENSAHRDLQNMKAELMGSEEILIEDVKGREGELLDVEKDAISRWKNMDKKIDEYADKIGENVLELKTRALNINNVLERHEEKLGDLEEVVDLANTEMETTTKRLKKLIIKVRSGDKFCLTLCLLIVLIGLIVVAYNIIKI</sequence>
<feature type="coiled-coil region" evidence="1">
    <location>
        <begin position="197"/>
        <end position="231"/>
    </location>
</feature>